<feature type="chain" id="PRO_5032574282" description="DUF6647 domain-containing protein" evidence="1">
    <location>
        <begin position="31"/>
        <end position="215"/>
    </location>
</feature>
<feature type="signal peptide" evidence="1">
    <location>
        <begin position="1"/>
        <end position="30"/>
    </location>
</feature>
<dbReference type="Proteomes" id="UP000574067">
    <property type="component" value="Unassembled WGS sequence"/>
</dbReference>
<gene>
    <name evidence="3" type="ORF">HHL10_22125</name>
</gene>
<feature type="domain" description="DUF6647" evidence="2">
    <location>
        <begin position="112"/>
        <end position="180"/>
    </location>
</feature>
<dbReference type="Pfam" id="PF20352">
    <property type="entry name" value="DUF6647"/>
    <property type="match status" value="1"/>
</dbReference>
<proteinExistence type="predicted"/>
<dbReference type="AlphaFoldDB" id="A0A848FEE9"/>
<reference evidence="3 4" key="1">
    <citation type="submission" date="2020-04" db="EMBL/GenBank/DDBJ databases">
        <title>Azohydromonas sp. isolated from soil.</title>
        <authorList>
            <person name="Dahal R.H."/>
        </authorList>
    </citation>
    <scope>NUCLEOTIDE SEQUENCE [LARGE SCALE GENOMIC DNA]</scope>
    <source>
        <strain evidence="3 4">G-1-1-14</strain>
    </source>
</reference>
<dbReference type="EMBL" id="JABBFW010000021">
    <property type="protein sequence ID" value="NML17672.1"/>
    <property type="molecule type" value="Genomic_DNA"/>
</dbReference>
<sequence length="215" mass="23138">MDADLPPSRPRSRLAGLALVLVLACGPSLAAGEATHRHTLAASSAQAPPRSATARHALIDAPLAADLLGWASRLSGLPSPAGEPPPALVPLPPAQLQATVCPRHPQDCASLVAVYDTDRRRVLYRDTLDMRDPTDQSFIVHELVHHLQFLQRGDALFASCPSTLAGEAQAYRAQNLYQAHFRQWQRMGEVLRFMHCDGSPGGEPVARLFGPPGAR</sequence>
<evidence type="ECO:0000256" key="1">
    <source>
        <dbReference type="SAM" id="SignalP"/>
    </source>
</evidence>
<dbReference type="RefSeq" id="WP_169162577.1">
    <property type="nucleotide sequence ID" value="NZ_JABBFW010000021.1"/>
</dbReference>
<keyword evidence="1" id="KW-0732">Signal</keyword>
<evidence type="ECO:0000313" key="4">
    <source>
        <dbReference type="Proteomes" id="UP000574067"/>
    </source>
</evidence>
<evidence type="ECO:0000313" key="3">
    <source>
        <dbReference type="EMBL" id="NML17672.1"/>
    </source>
</evidence>
<organism evidence="3 4">
    <name type="scientific">Azohydromonas caseinilytica</name>
    <dbReference type="NCBI Taxonomy" id="2728836"/>
    <lineage>
        <taxon>Bacteria</taxon>
        <taxon>Pseudomonadati</taxon>
        <taxon>Pseudomonadota</taxon>
        <taxon>Betaproteobacteria</taxon>
        <taxon>Burkholderiales</taxon>
        <taxon>Sphaerotilaceae</taxon>
        <taxon>Azohydromonas</taxon>
    </lineage>
</organism>
<name>A0A848FEE9_9BURK</name>
<keyword evidence="4" id="KW-1185">Reference proteome</keyword>
<dbReference type="InterPro" id="IPR046589">
    <property type="entry name" value="DUF6647"/>
</dbReference>
<comment type="caution">
    <text evidence="3">The sequence shown here is derived from an EMBL/GenBank/DDBJ whole genome shotgun (WGS) entry which is preliminary data.</text>
</comment>
<protein>
    <recommendedName>
        <fullName evidence="2">DUF6647 domain-containing protein</fullName>
    </recommendedName>
</protein>
<evidence type="ECO:0000259" key="2">
    <source>
        <dbReference type="Pfam" id="PF20352"/>
    </source>
</evidence>
<accession>A0A848FEE9</accession>